<dbReference type="SUPFAM" id="SSF47240">
    <property type="entry name" value="Ferritin-like"/>
    <property type="match status" value="1"/>
</dbReference>
<dbReference type="Pfam" id="PF04945">
    <property type="entry name" value="YHS"/>
    <property type="match status" value="1"/>
</dbReference>
<evidence type="ECO:0000313" key="2">
    <source>
        <dbReference type="EMBL" id="VAW34826.1"/>
    </source>
</evidence>
<gene>
    <name evidence="2" type="ORF">MNBD_DELTA04-682</name>
</gene>
<name>A0A3B0VRE7_9ZZZZ</name>
<dbReference type="InterPro" id="IPR011017">
    <property type="entry name" value="TRASH_dom"/>
</dbReference>
<protein>
    <recommendedName>
        <fullName evidence="1">TRASH domain-containing protein</fullName>
    </recommendedName>
</protein>
<evidence type="ECO:0000259" key="1">
    <source>
        <dbReference type="SMART" id="SM00746"/>
    </source>
</evidence>
<dbReference type="InterPro" id="IPR009078">
    <property type="entry name" value="Ferritin-like_SF"/>
</dbReference>
<organism evidence="2">
    <name type="scientific">hydrothermal vent metagenome</name>
    <dbReference type="NCBI Taxonomy" id="652676"/>
    <lineage>
        <taxon>unclassified sequences</taxon>
        <taxon>metagenomes</taxon>
        <taxon>ecological metagenomes</taxon>
    </lineage>
</organism>
<dbReference type="GO" id="GO:0016491">
    <property type="term" value="F:oxidoreductase activity"/>
    <property type="evidence" value="ECO:0007669"/>
    <property type="project" value="InterPro"/>
</dbReference>
<dbReference type="SMART" id="SM00746">
    <property type="entry name" value="TRASH"/>
    <property type="match status" value="1"/>
</dbReference>
<dbReference type="AlphaFoldDB" id="A0A3B0VRE7"/>
<feature type="domain" description="TRASH" evidence="1">
    <location>
        <begin position="10"/>
        <end position="48"/>
    </location>
</feature>
<reference evidence="2" key="1">
    <citation type="submission" date="2018-06" db="EMBL/GenBank/DDBJ databases">
        <authorList>
            <person name="Zhirakovskaya E."/>
        </authorList>
    </citation>
    <scope>NUCLEOTIDE SEQUENCE</scope>
</reference>
<sequence length="68" mass="7710">MTTHKHIFRDPVCGMTTEDPGAFTAYDQDGETYYFCSDHCLAKFKENPHIADKATEGHHEHGHNHSHG</sequence>
<accession>A0A3B0VRE7</accession>
<dbReference type="InterPro" id="IPR012348">
    <property type="entry name" value="RNR-like"/>
</dbReference>
<dbReference type="Gene3D" id="1.10.620.20">
    <property type="entry name" value="Ribonucleotide Reductase, subunit A"/>
    <property type="match status" value="1"/>
</dbReference>
<proteinExistence type="predicted"/>
<dbReference type="InterPro" id="IPR007029">
    <property type="entry name" value="YHS_dom"/>
</dbReference>
<dbReference type="EMBL" id="UOEY01000010">
    <property type="protein sequence ID" value="VAW34826.1"/>
    <property type="molecule type" value="Genomic_DNA"/>
</dbReference>